<dbReference type="SUPFAM" id="SSF52172">
    <property type="entry name" value="CheY-like"/>
    <property type="match status" value="1"/>
</dbReference>
<dbReference type="eggNOG" id="COG3279">
    <property type="taxonomic scope" value="Bacteria"/>
</dbReference>
<feature type="domain" description="Response regulatory" evidence="6">
    <location>
        <begin position="6"/>
        <end position="131"/>
    </location>
</feature>
<dbReference type="Pfam" id="PF04397">
    <property type="entry name" value="LytTR"/>
    <property type="match status" value="1"/>
</dbReference>
<evidence type="ECO:0000256" key="1">
    <source>
        <dbReference type="ARBA" id="ARBA00022490"/>
    </source>
</evidence>
<evidence type="ECO:0000256" key="4">
    <source>
        <dbReference type="ARBA" id="ARBA00037164"/>
    </source>
</evidence>
<dbReference type="Gene3D" id="2.40.50.1020">
    <property type="entry name" value="LytTr DNA-binding domain"/>
    <property type="match status" value="1"/>
</dbReference>
<comment type="function">
    <text evidence="4">Required for high-level post-exponential phase expression of a series of secreted proteins.</text>
</comment>
<dbReference type="InterPro" id="IPR007492">
    <property type="entry name" value="LytTR_DNA-bd_dom"/>
</dbReference>
<dbReference type="InterPro" id="IPR011006">
    <property type="entry name" value="CheY-like_superfamily"/>
</dbReference>
<dbReference type="PANTHER" id="PTHR37299:SF3">
    <property type="entry name" value="STAGE 0 SPORULATION PROTEIN A HOMOLOG"/>
    <property type="match status" value="1"/>
</dbReference>
<dbReference type="SMART" id="SM00850">
    <property type="entry name" value="LytTR"/>
    <property type="match status" value="1"/>
</dbReference>
<protein>
    <recommendedName>
        <fullName evidence="12">Response regulatory domain-containing protein</fullName>
    </recommendedName>
</protein>
<dbReference type="Gene3D" id="3.40.50.2300">
    <property type="match status" value="1"/>
</dbReference>
<dbReference type="PATRIC" id="fig|1158608.3.peg.1823"/>
<accession>R2T8W4</accession>
<gene>
    <name evidence="9" type="ORF">I583_02815</name>
    <name evidence="8" type="ORF">UAW_01849</name>
</gene>
<dbReference type="PROSITE" id="PS50110">
    <property type="entry name" value="RESPONSE_REGULATORY"/>
    <property type="match status" value="1"/>
</dbReference>
<reference evidence="8 10" key="1">
    <citation type="submission" date="2013-02" db="EMBL/GenBank/DDBJ databases">
        <title>The Genome Sequence of Enterococcus haemoperoxidus BAA-382.</title>
        <authorList>
            <consortium name="The Broad Institute Genome Sequencing Platform"/>
            <consortium name="The Broad Institute Genome Sequencing Center for Infectious Disease"/>
            <person name="Earl A.M."/>
            <person name="Gilmore M.S."/>
            <person name="Lebreton F."/>
            <person name="Walker B."/>
            <person name="Young S.K."/>
            <person name="Zeng Q."/>
            <person name="Gargeya S."/>
            <person name="Fitzgerald M."/>
            <person name="Haas B."/>
            <person name="Abouelleil A."/>
            <person name="Alvarado L."/>
            <person name="Arachchi H.M."/>
            <person name="Berlin A.M."/>
            <person name="Chapman S.B."/>
            <person name="Dewar J."/>
            <person name="Goldberg J."/>
            <person name="Griggs A."/>
            <person name="Gujja S."/>
            <person name="Hansen M."/>
            <person name="Howarth C."/>
            <person name="Imamovic A."/>
            <person name="Larimer J."/>
            <person name="McCowan C."/>
            <person name="Murphy C."/>
            <person name="Neiman D."/>
            <person name="Pearson M."/>
            <person name="Priest M."/>
            <person name="Roberts A."/>
            <person name="Saif S."/>
            <person name="Shea T."/>
            <person name="Sisk P."/>
            <person name="Sykes S."/>
            <person name="Wortman J."/>
            <person name="Nusbaum C."/>
            <person name="Birren B."/>
        </authorList>
    </citation>
    <scope>NUCLEOTIDE SEQUENCE [LARGE SCALE GENOMIC DNA]</scope>
    <source>
        <strain evidence="8 10">ATCC BAA-382</strain>
    </source>
</reference>
<dbReference type="OrthoDB" id="1653091at2"/>
<dbReference type="InterPro" id="IPR046947">
    <property type="entry name" value="LytR-like"/>
</dbReference>
<sequence length="249" mass="28961">MSKTMTIYIIDDDFMYRKKLQEILASLHFFTDSFSVEIIPVEEQEVFFSSLNVLTINDNDIFLLDIDLQTYYSGIDIAKKIREHNQKAFILFLTNSDDKGIDIINHQIHAMSYLVKGPSLDSHILEEAFYSIKQEILQRVQDKDSYLSFKNFGQIIFVKYNEILYIKSMPGVRNMVVIHTENSEQVVEGTINKLRETADSTYLYTELKSYIINLNHIFSLERATGIIMFDDGSELEVGKRIIDKLRKAL</sequence>
<keyword evidence="5" id="KW-0597">Phosphoprotein</keyword>
<evidence type="ECO:0000259" key="6">
    <source>
        <dbReference type="PROSITE" id="PS50110"/>
    </source>
</evidence>
<dbReference type="EMBL" id="AJAR01000016">
    <property type="protein sequence ID" value="EOH96684.1"/>
    <property type="molecule type" value="Genomic_DNA"/>
</dbReference>
<evidence type="ECO:0008006" key="12">
    <source>
        <dbReference type="Google" id="ProtNLM"/>
    </source>
</evidence>
<keyword evidence="2" id="KW-0902">Two-component regulatory system</keyword>
<evidence type="ECO:0000313" key="10">
    <source>
        <dbReference type="Proteomes" id="UP000013858"/>
    </source>
</evidence>
<evidence type="ECO:0000313" key="11">
    <source>
        <dbReference type="Proteomes" id="UP000014197"/>
    </source>
</evidence>
<dbReference type="PROSITE" id="PS50930">
    <property type="entry name" value="HTH_LYTTR"/>
    <property type="match status" value="1"/>
</dbReference>
<keyword evidence="3" id="KW-0010">Activator</keyword>
<dbReference type="Proteomes" id="UP000014197">
    <property type="component" value="Unassembled WGS sequence"/>
</dbReference>
<keyword evidence="1" id="KW-0963">Cytoplasm</keyword>
<dbReference type="AlphaFoldDB" id="R2T8W4"/>
<dbReference type="GO" id="GO:0000156">
    <property type="term" value="F:phosphorelay response regulator activity"/>
    <property type="evidence" value="ECO:0007669"/>
    <property type="project" value="InterPro"/>
</dbReference>
<organism evidence="8 10">
    <name type="scientific">Enterococcus haemoperoxidus ATCC BAA-382</name>
    <dbReference type="NCBI Taxonomy" id="1158608"/>
    <lineage>
        <taxon>Bacteria</taxon>
        <taxon>Bacillati</taxon>
        <taxon>Bacillota</taxon>
        <taxon>Bacilli</taxon>
        <taxon>Lactobacillales</taxon>
        <taxon>Enterococcaceae</taxon>
        <taxon>Enterococcus</taxon>
    </lineage>
</organism>
<dbReference type="Proteomes" id="UP000013858">
    <property type="component" value="Unassembled WGS sequence"/>
</dbReference>
<dbReference type="STRING" id="155618.RV06_GL000917"/>
<feature type="domain" description="HTH LytTR-type" evidence="7">
    <location>
        <begin position="147"/>
        <end position="249"/>
    </location>
</feature>
<reference evidence="9 11" key="2">
    <citation type="submission" date="2013-03" db="EMBL/GenBank/DDBJ databases">
        <title>The Genome Sequence of Enterococcus haemoperoxidus BAA-382 (PacBio/Illumina hybrid assembly).</title>
        <authorList>
            <consortium name="The Broad Institute Genomics Platform"/>
            <consortium name="The Broad Institute Genome Sequencing Center for Infectious Disease"/>
            <person name="Earl A."/>
            <person name="Russ C."/>
            <person name="Gilmore M."/>
            <person name="Surin D."/>
            <person name="Walker B."/>
            <person name="Young S."/>
            <person name="Zeng Q."/>
            <person name="Gargeya S."/>
            <person name="Fitzgerald M."/>
            <person name="Haas B."/>
            <person name="Abouelleil A."/>
            <person name="Allen A.W."/>
            <person name="Alvarado L."/>
            <person name="Arachchi H.M."/>
            <person name="Berlin A.M."/>
            <person name="Chapman S.B."/>
            <person name="Gainer-Dewar J."/>
            <person name="Goldberg J."/>
            <person name="Griggs A."/>
            <person name="Gujja S."/>
            <person name="Hansen M."/>
            <person name="Howarth C."/>
            <person name="Imamovic A."/>
            <person name="Ireland A."/>
            <person name="Larimer J."/>
            <person name="McCowan C."/>
            <person name="Murphy C."/>
            <person name="Pearson M."/>
            <person name="Poon T.W."/>
            <person name="Priest M."/>
            <person name="Roberts A."/>
            <person name="Saif S."/>
            <person name="Shea T."/>
            <person name="Sisk P."/>
            <person name="Sykes S."/>
            <person name="Wortman J."/>
            <person name="Nusbaum C."/>
            <person name="Birren B."/>
        </authorList>
    </citation>
    <scope>NUCLEOTIDE SEQUENCE [LARGE SCALE GENOMIC DNA]</scope>
    <source>
        <strain evidence="9 11">ATCC BAA-382</strain>
    </source>
</reference>
<evidence type="ECO:0000256" key="2">
    <source>
        <dbReference type="ARBA" id="ARBA00023012"/>
    </source>
</evidence>
<evidence type="ECO:0000313" key="8">
    <source>
        <dbReference type="EMBL" id="EOH96684.1"/>
    </source>
</evidence>
<dbReference type="EMBL" id="ASVY01000003">
    <property type="protein sequence ID" value="EOT60180.1"/>
    <property type="molecule type" value="Genomic_DNA"/>
</dbReference>
<evidence type="ECO:0000259" key="7">
    <source>
        <dbReference type="PROSITE" id="PS50930"/>
    </source>
</evidence>
<dbReference type="PANTHER" id="PTHR37299">
    <property type="entry name" value="TRANSCRIPTIONAL REGULATOR-RELATED"/>
    <property type="match status" value="1"/>
</dbReference>
<evidence type="ECO:0000256" key="5">
    <source>
        <dbReference type="PROSITE-ProRule" id="PRU00169"/>
    </source>
</evidence>
<dbReference type="GO" id="GO:0003677">
    <property type="term" value="F:DNA binding"/>
    <property type="evidence" value="ECO:0007669"/>
    <property type="project" value="InterPro"/>
</dbReference>
<evidence type="ECO:0000313" key="9">
    <source>
        <dbReference type="EMBL" id="EOT60180.1"/>
    </source>
</evidence>
<dbReference type="RefSeq" id="WP_010762051.1">
    <property type="nucleotide sequence ID" value="NZ_KB946316.1"/>
</dbReference>
<evidence type="ECO:0000256" key="3">
    <source>
        <dbReference type="ARBA" id="ARBA00023159"/>
    </source>
</evidence>
<comment type="caution">
    <text evidence="8">The sequence shown here is derived from an EMBL/GenBank/DDBJ whole genome shotgun (WGS) entry which is preliminary data.</text>
</comment>
<keyword evidence="11" id="KW-1185">Reference proteome</keyword>
<name>R2T8W4_9ENTE</name>
<feature type="modified residue" description="4-aspartylphosphate" evidence="5">
    <location>
        <position position="65"/>
    </location>
</feature>
<proteinExistence type="predicted"/>
<dbReference type="Pfam" id="PF00072">
    <property type="entry name" value="Response_reg"/>
    <property type="match status" value="1"/>
</dbReference>
<dbReference type="InterPro" id="IPR001789">
    <property type="entry name" value="Sig_transdc_resp-reg_receiver"/>
</dbReference>